<evidence type="ECO:0000256" key="6">
    <source>
        <dbReference type="ARBA" id="ARBA00022989"/>
    </source>
</evidence>
<evidence type="ECO:0000256" key="5">
    <source>
        <dbReference type="ARBA" id="ARBA00022692"/>
    </source>
</evidence>
<evidence type="ECO:0000256" key="1">
    <source>
        <dbReference type="ARBA" id="ARBA00004651"/>
    </source>
</evidence>
<feature type="transmembrane region" description="Helical" evidence="8">
    <location>
        <begin position="315"/>
        <end position="337"/>
    </location>
</feature>
<feature type="transmembrane region" description="Helical" evidence="8">
    <location>
        <begin position="144"/>
        <end position="164"/>
    </location>
</feature>
<keyword evidence="6 8" id="KW-1133">Transmembrane helix</keyword>
<comment type="subcellular location">
    <subcellularLocation>
        <location evidence="1">Cell membrane</location>
        <topology evidence="1">Multi-pass membrane protein</topology>
    </subcellularLocation>
</comment>
<evidence type="ECO:0000313" key="10">
    <source>
        <dbReference type="Proteomes" id="UP000252387"/>
    </source>
</evidence>
<feature type="transmembrane region" description="Helical" evidence="8">
    <location>
        <begin position="81"/>
        <end position="103"/>
    </location>
</feature>
<keyword evidence="3" id="KW-0813">Transport</keyword>
<gene>
    <name evidence="9" type="ORF">DEO45_05050</name>
</gene>
<dbReference type="Proteomes" id="UP000252387">
    <property type="component" value="Unassembled WGS sequence"/>
</dbReference>
<dbReference type="CDD" id="cd09319">
    <property type="entry name" value="TDT_like_1"/>
    <property type="match status" value="1"/>
</dbReference>
<dbReference type="PANTHER" id="PTHR31686:SF1">
    <property type="entry name" value="SULFITE EFFLUX PUMP SSU1"/>
    <property type="match status" value="1"/>
</dbReference>
<dbReference type="RefSeq" id="WP_114341329.1">
    <property type="nucleotide sequence ID" value="NZ_QFWQ01000003.1"/>
</dbReference>
<accession>A0A368KKP5</accession>
<dbReference type="GO" id="GO:0000319">
    <property type="term" value="F:sulfite transmembrane transporter activity"/>
    <property type="evidence" value="ECO:0007669"/>
    <property type="project" value="TreeGrafter"/>
</dbReference>
<feature type="transmembrane region" description="Helical" evidence="8">
    <location>
        <begin position="39"/>
        <end position="61"/>
    </location>
</feature>
<feature type="transmembrane region" description="Helical" evidence="8">
    <location>
        <begin position="253"/>
        <end position="272"/>
    </location>
</feature>
<keyword evidence="10" id="KW-1185">Reference proteome</keyword>
<protein>
    <submittedName>
        <fullName evidence="9">C4-dicarboxylate ABC transporter</fullName>
    </submittedName>
</protein>
<name>A0A368KKP5_9GAMM</name>
<keyword evidence="4" id="KW-1003">Cell membrane</keyword>
<dbReference type="InterPro" id="IPR004695">
    <property type="entry name" value="SLAC1/Mae1/Ssu1/TehA"/>
</dbReference>
<evidence type="ECO:0000256" key="2">
    <source>
        <dbReference type="ARBA" id="ARBA00008566"/>
    </source>
</evidence>
<proteinExistence type="inferred from homology"/>
<dbReference type="Gene3D" id="1.50.10.150">
    <property type="entry name" value="Voltage-dependent anion channel"/>
    <property type="match status" value="1"/>
</dbReference>
<evidence type="ECO:0000313" key="9">
    <source>
        <dbReference type="EMBL" id="RCS31273.1"/>
    </source>
</evidence>
<reference evidence="9 10" key="1">
    <citation type="submission" date="2018-05" db="EMBL/GenBank/DDBJ databases">
        <title>Draft genome sequence of Rhodanobacter denitrificans Yn1 isolated from gold copper mine.</title>
        <authorList>
            <person name="Yang N."/>
            <person name="Mazhar H.S."/>
            <person name="Rensing C."/>
        </authorList>
    </citation>
    <scope>NUCLEOTIDE SEQUENCE [LARGE SCALE GENOMIC DNA]</scope>
    <source>
        <strain evidence="9 10">Yn1</strain>
    </source>
</reference>
<evidence type="ECO:0000256" key="8">
    <source>
        <dbReference type="SAM" id="Phobius"/>
    </source>
</evidence>
<dbReference type="InterPro" id="IPR038665">
    <property type="entry name" value="Voltage-dep_anion_channel_sf"/>
</dbReference>
<organism evidence="9 10">
    <name type="scientific">Rhodanobacter denitrificans</name>
    <dbReference type="NCBI Taxonomy" id="666685"/>
    <lineage>
        <taxon>Bacteria</taxon>
        <taxon>Pseudomonadati</taxon>
        <taxon>Pseudomonadota</taxon>
        <taxon>Gammaproteobacteria</taxon>
        <taxon>Lysobacterales</taxon>
        <taxon>Rhodanobacteraceae</taxon>
        <taxon>Rhodanobacter</taxon>
    </lineage>
</organism>
<dbReference type="GO" id="GO:0005886">
    <property type="term" value="C:plasma membrane"/>
    <property type="evidence" value="ECO:0007669"/>
    <property type="project" value="UniProtKB-SubCell"/>
</dbReference>
<feature type="transmembrane region" description="Helical" evidence="8">
    <location>
        <begin position="109"/>
        <end position="132"/>
    </location>
</feature>
<feature type="transmembrane region" description="Helical" evidence="8">
    <location>
        <begin position="176"/>
        <end position="202"/>
    </location>
</feature>
<dbReference type="Pfam" id="PF03595">
    <property type="entry name" value="SLAC1"/>
    <property type="match status" value="1"/>
</dbReference>
<sequence length="353" mass="39035">MTVVDFVLSRARHLNPGSFAMVMATGIVSIDLDQHGMRALALTLFGVNLVAWLVLLLLSAVRLLRFRHELVADFTNPGRGAGFLTLVAATCVLGSQCLMVVHLPELARALALLGALLWVALIYLFFAATITARIKPGFTRSINGGWLVAVVATQALAVLMTLLLADDPSARAGWLFGALCLYLLGAALYLLIITLVVYRMVFFPLRAREFTPPYWIDMGALAITTLAGSLLVLHTPATGPLHELVPFVKGFTVFFWATATWWIPLLVLLEIWRHGWRHVPLRYEVDDWDIVFPLGMYTVGTYELAQALQLDFLQVIPAVGVYVSLLVWALMAGGALLREYHGFRVGGRRRPLR</sequence>
<evidence type="ECO:0000256" key="4">
    <source>
        <dbReference type="ARBA" id="ARBA00022475"/>
    </source>
</evidence>
<dbReference type="PANTHER" id="PTHR31686">
    <property type="match status" value="1"/>
</dbReference>
<keyword evidence="7 8" id="KW-0472">Membrane</keyword>
<comment type="similarity">
    <text evidence="2">Belongs to the tellurite-resistance/dicarboxylate transporter (TDT) family.</text>
</comment>
<dbReference type="InterPro" id="IPR051629">
    <property type="entry name" value="Sulfite_efflux_TDT"/>
</dbReference>
<feature type="transmembrane region" description="Helical" evidence="8">
    <location>
        <begin position="214"/>
        <end position="233"/>
    </location>
</feature>
<evidence type="ECO:0000256" key="3">
    <source>
        <dbReference type="ARBA" id="ARBA00022448"/>
    </source>
</evidence>
<dbReference type="EMBL" id="QFWQ01000003">
    <property type="protein sequence ID" value="RCS31273.1"/>
    <property type="molecule type" value="Genomic_DNA"/>
</dbReference>
<dbReference type="AlphaFoldDB" id="A0A368KKP5"/>
<dbReference type="OrthoDB" id="958273at2"/>
<evidence type="ECO:0000256" key="7">
    <source>
        <dbReference type="ARBA" id="ARBA00023136"/>
    </source>
</evidence>
<comment type="caution">
    <text evidence="9">The sequence shown here is derived from an EMBL/GenBank/DDBJ whole genome shotgun (WGS) entry which is preliminary data.</text>
</comment>
<keyword evidence="5 8" id="KW-0812">Transmembrane</keyword>